<proteinExistence type="inferred from homology"/>
<dbReference type="NCBIfam" id="TIGR00299">
    <property type="entry name" value="nickel pincer cofactor biosynthesis protein LarC"/>
    <property type="match status" value="1"/>
</dbReference>
<evidence type="ECO:0000256" key="2">
    <source>
        <dbReference type="HAMAP-Rule" id="MF_01074"/>
    </source>
</evidence>
<sequence length="424" mass="47096">MKTLYFECKMGAAGDMLMAALYEICDQKELFLQTMNQAFSEYGIQISAEESKKCGISGTHMHVMINGEEEGVHVHVHEHVHTHTHDHTEAEHVHTNEHEAAEHHHDESSHAHTHHSYQSVLAQIEHLQLPAQVKADAAAIYRLIGEAESAVHNTTLEQIHFHEVGTLDALADVCGCALLMYLITPEKVFASPLHVGSGFVKCAHGILPVPAPATAELLKGIPFYTGSIKGELLTPTGAAILRHYVEGFEEMPVMTLEHIGYGMGQKDFETANCVRTFLGDVQANDYDDKILSISCNLDDMTGEDISFAAETLLNAGALDVYTIPIQMKKGRPGIILTCLCALSEKENFTNLFFQHTTTRGIRYAVYERVKLVSTFETKETPYGKIRIKKSSGYHVNHEKPEFEDLKAIAFKQGCSLKDVRNLLD</sequence>
<dbReference type="EMBL" id="CVRS01000080">
    <property type="protein sequence ID" value="CRL39861.1"/>
    <property type="molecule type" value="Genomic_DNA"/>
</dbReference>
<comment type="similarity">
    <text evidence="2">Belongs to the LarC family.</text>
</comment>
<evidence type="ECO:0000256" key="3">
    <source>
        <dbReference type="SAM" id="MobiDB-lite"/>
    </source>
</evidence>
<evidence type="ECO:0000256" key="1">
    <source>
        <dbReference type="ARBA" id="ARBA00022596"/>
    </source>
</evidence>
<protein>
    <recommendedName>
        <fullName evidence="2">Pyridinium-3,5-bisthiocarboxylic acid mononucleotide nickel insertion protein</fullName>
        <shortName evidence="2">P2TMN nickel insertion protein</shortName>
        <ecNumber evidence="2">4.99.1.12</ecNumber>
    </recommendedName>
    <alternativeName>
        <fullName evidence="2">Nickel-pincer cofactor biosynthesis protein LarC</fullName>
    </alternativeName>
</protein>
<keyword evidence="5" id="KW-1185">Reference proteome</keyword>
<accession>A0A0M6WQM3</accession>
<gene>
    <name evidence="2" type="primary">larC</name>
    <name evidence="4" type="ORF">RIL183_04211</name>
</gene>
<dbReference type="AlphaFoldDB" id="A0A0M6WQM3"/>
<evidence type="ECO:0000313" key="4">
    <source>
        <dbReference type="EMBL" id="CRL39861.1"/>
    </source>
</evidence>
<feature type="region of interest" description="Disordered" evidence="3">
    <location>
        <begin position="82"/>
        <end position="115"/>
    </location>
</feature>
<reference evidence="5" key="1">
    <citation type="submission" date="2015-05" db="EMBL/GenBank/DDBJ databases">
        <authorList>
            <consortium name="Pathogen Informatics"/>
        </authorList>
    </citation>
    <scope>NUCLEOTIDE SEQUENCE [LARGE SCALE GENOMIC DNA]</scope>
    <source>
        <strain evidence="5">L1-83</strain>
    </source>
</reference>
<dbReference type="OrthoDB" id="9765625at2"/>
<comment type="function">
    <text evidence="2">Involved in the biosynthesis of a nickel-pincer cofactor ((SCS)Ni(II) pincer complex). Binds Ni(2+), and functions in nickel delivery to pyridinium-3,5-bisthiocarboxylic acid mononucleotide (P2TMN), to form the mature cofactor. Is thus probably required for the activation of nickel-pincer cofactor-dependent enzymes.</text>
</comment>
<dbReference type="HAMAP" id="MF_01074">
    <property type="entry name" value="LarC"/>
    <property type="match status" value="1"/>
</dbReference>
<dbReference type="STRING" id="360807.ERS852392_01949"/>
<dbReference type="PANTHER" id="PTHR36566:SF1">
    <property type="entry name" value="PYRIDINIUM-3,5-BISTHIOCARBOXYLIC ACID MONONUCLEOTIDE NICKEL INSERTION PROTEIN"/>
    <property type="match status" value="1"/>
</dbReference>
<feature type="compositionally biased region" description="Basic and acidic residues" evidence="3">
    <location>
        <begin position="82"/>
        <end position="110"/>
    </location>
</feature>
<dbReference type="PANTHER" id="PTHR36566">
    <property type="entry name" value="NICKEL INSERTION PROTEIN-RELATED"/>
    <property type="match status" value="1"/>
</dbReference>
<keyword evidence="2" id="KW-0456">Lyase</keyword>
<dbReference type="Pfam" id="PF01969">
    <property type="entry name" value="Ni_insertion"/>
    <property type="match status" value="1"/>
</dbReference>
<evidence type="ECO:0000313" key="5">
    <source>
        <dbReference type="Proteomes" id="UP000049828"/>
    </source>
</evidence>
<organism evidence="4 5">
    <name type="scientific">Roseburia inulinivorans</name>
    <dbReference type="NCBI Taxonomy" id="360807"/>
    <lineage>
        <taxon>Bacteria</taxon>
        <taxon>Bacillati</taxon>
        <taxon>Bacillota</taxon>
        <taxon>Clostridia</taxon>
        <taxon>Lachnospirales</taxon>
        <taxon>Lachnospiraceae</taxon>
        <taxon>Roseburia</taxon>
    </lineage>
</organism>
<dbReference type="GO" id="GO:0051604">
    <property type="term" value="P:protein maturation"/>
    <property type="evidence" value="ECO:0007669"/>
    <property type="project" value="UniProtKB-UniRule"/>
</dbReference>
<dbReference type="GO" id="GO:0016151">
    <property type="term" value="F:nickel cation binding"/>
    <property type="evidence" value="ECO:0007669"/>
    <property type="project" value="UniProtKB-UniRule"/>
</dbReference>
<dbReference type="Gene3D" id="3.30.70.1380">
    <property type="entry name" value="Transcriptional regulatory protein pf0864 domain like"/>
    <property type="match status" value="1"/>
</dbReference>
<dbReference type="RefSeq" id="WP_055039873.1">
    <property type="nucleotide sequence ID" value="NZ_CVRS01000080.1"/>
</dbReference>
<dbReference type="EC" id="4.99.1.12" evidence="2"/>
<dbReference type="Proteomes" id="UP000049828">
    <property type="component" value="Unassembled WGS sequence"/>
</dbReference>
<dbReference type="GO" id="GO:0016829">
    <property type="term" value="F:lyase activity"/>
    <property type="evidence" value="ECO:0007669"/>
    <property type="project" value="UniProtKB-UniRule"/>
</dbReference>
<name>A0A0M6WQM3_9FIRM</name>
<keyword evidence="1 2" id="KW-0533">Nickel</keyword>
<dbReference type="InterPro" id="IPR002822">
    <property type="entry name" value="Ni_insertion"/>
</dbReference>
<comment type="catalytic activity">
    <reaction evidence="2">
        <text>Ni(II)-pyridinium-3,5-bisthiocarboxylate mononucleotide = pyridinium-3,5-bisthiocarboxylate mononucleotide + Ni(2+)</text>
        <dbReference type="Rhea" id="RHEA:54784"/>
        <dbReference type="ChEBI" id="CHEBI:49786"/>
        <dbReference type="ChEBI" id="CHEBI:137372"/>
        <dbReference type="ChEBI" id="CHEBI:137373"/>
        <dbReference type="EC" id="4.99.1.12"/>
    </reaction>
</comment>